<gene>
    <name evidence="3" type="ORF">C8N29_108125</name>
</gene>
<dbReference type="OrthoDB" id="9554121at2"/>
<keyword evidence="2" id="KW-1133">Transmembrane helix</keyword>
<reference evidence="3 4" key="1">
    <citation type="submission" date="2018-04" db="EMBL/GenBank/DDBJ databases">
        <title>Genomic Encyclopedia of Archaeal and Bacterial Type Strains, Phase II (KMG-II): from individual species to whole genera.</title>
        <authorList>
            <person name="Goeker M."/>
        </authorList>
    </citation>
    <scope>NUCLEOTIDE SEQUENCE [LARGE SCALE GENOMIC DNA]</scope>
    <source>
        <strain evidence="3 4">DSM 5822</strain>
    </source>
</reference>
<dbReference type="Proteomes" id="UP000244223">
    <property type="component" value="Unassembled WGS sequence"/>
</dbReference>
<sequence>MTNLLKMLEAIGLYLKTLLFDLNFSHYISLQIIPLCYLFILISTTGGLVFFVVDGFMTNPWLGLFYLCLSPLIFLIWISACRMVLELLMVIFRITVQLDEVSMMRESVDKLSGLSEVTALTRPLTRLFQTRPVREPRSSRQDTPPPTNHRRPPN</sequence>
<feature type="transmembrane region" description="Helical" evidence="2">
    <location>
        <begin position="32"/>
        <end position="52"/>
    </location>
</feature>
<keyword evidence="4" id="KW-1185">Reference proteome</keyword>
<dbReference type="RefSeq" id="WP_107865872.1">
    <property type="nucleotide sequence ID" value="NZ_QAON01000008.1"/>
</dbReference>
<protein>
    <submittedName>
        <fullName evidence="3">Uncharacterized protein DUF4282</fullName>
    </submittedName>
</protein>
<comment type="caution">
    <text evidence="3">The sequence shown here is derived from an EMBL/GenBank/DDBJ whole genome shotgun (WGS) entry which is preliminary data.</text>
</comment>
<evidence type="ECO:0000256" key="1">
    <source>
        <dbReference type="SAM" id="MobiDB-lite"/>
    </source>
</evidence>
<name>A0A2T5IZ82_9GAMM</name>
<dbReference type="InterPro" id="IPR025557">
    <property type="entry name" value="DUF4282"/>
</dbReference>
<feature type="region of interest" description="Disordered" evidence="1">
    <location>
        <begin position="132"/>
        <end position="154"/>
    </location>
</feature>
<proteinExistence type="predicted"/>
<dbReference type="EMBL" id="QAON01000008">
    <property type="protein sequence ID" value="PTQ89241.1"/>
    <property type="molecule type" value="Genomic_DNA"/>
</dbReference>
<evidence type="ECO:0000256" key="2">
    <source>
        <dbReference type="SAM" id="Phobius"/>
    </source>
</evidence>
<evidence type="ECO:0000313" key="3">
    <source>
        <dbReference type="EMBL" id="PTQ89241.1"/>
    </source>
</evidence>
<feature type="transmembrane region" description="Helical" evidence="2">
    <location>
        <begin position="64"/>
        <end position="85"/>
    </location>
</feature>
<dbReference type="Pfam" id="PF14110">
    <property type="entry name" value="DUF4282"/>
    <property type="match status" value="1"/>
</dbReference>
<accession>A0A2T5IZ82</accession>
<dbReference type="AlphaFoldDB" id="A0A2T5IZ82"/>
<keyword evidence="2" id="KW-0812">Transmembrane</keyword>
<keyword evidence="2" id="KW-0472">Membrane</keyword>
<evidence type="ECO:0000313" key="4">
    <source>
        <dbReference type="Proteomes" id="UP000244223"/>
    </source>
</evidence>
<organism evidence="3 4">
    <name type="scientific">Agitococcus lubricus</name>
    <dbReference type="NCBI Taxonomy" id="1077255"/>
    <lineage>
        <taxon>Bacteria</taxon>
        <taxon>Pseudomonadati</taxon>
        <taxon>Pseudomonadota</taxon>
        <taxon>Gammaproteobacteria</taxon>
        <taxon>Moraxellales</taxon>
        <taxon>Moraxellaceae</taxon>
        <taxon>Agitococcus</taxon>
    </lineage>
</organism>